<reference evidence="3 4" key="1">
    <citation type="submission" date="2018-12" db="EMBL/GenBank/DDBJ databases">
        <title>Sequencing of bacterial isolates from soil warming experiment in Harvard Forest, Massachusetts, USA.</title>
        <authorList>
            <person name="Deangelis K."/>
        </authorList>
    </citation>
    <scope>NUCLEOTIDE SEQUENCE [LARGE SCALE GENOMIC DNA]</scope>
    <source>
        <strain evidence="3 4">EB153</strain>
    </source>
</reference>
<organism evidence="3 4">
    <name type="scientific">Edaphobacter aggregans</name>
    <dbReference type="NCBI Taxonomy" id="570835"/>
    <lineage>
        <taxon>Bacteria</taxon>
        <taxon>Pseudomonadati</taxon>
        <taxon>Acidobacteriota</taxon>
        <taxon>Terriglobia</taxon>
        <taxon>Terriglobales</taxon>
        <taxon>Acidobacteriaceae</taxon>
        <taxon>Edaphobacter</taxon>
    </lineage>
</organism>
<dbReference type="Gene3D" id="3.30.530.20">
    <property type="match status" value="1"/>
</dbReference>
<keyword evidence="4" id="KW-1185">Reference proteome</keyword>
<comment type="caution">
    <text evidence="3">The sequence shown here is derived from an EMBL/GenBank/DDBJ whole genome shotgun (WGS) entry which is preliminary data.</text>
</comment>
<dbReference type="SUPFAM" id="SSF55961">
    <property type="entry name" value="Bet v1-like"/>
    <property type="match status" value="1"/>
</dbReference>
<dbReference type="InterPro" id="IPR013538">
    <property type="entry name" value="ASHA1/2-like_C"/>
</dbReference>
<dbReference type="Proteomes" id="UP000269669">
    <property type="component" value="Unassembled WGS sequence"/>
</dbReference>
<comment type="similarity">
    <text evidence="1">Belongs to the AHA1 family.</text>
</comment>
<evidence type="ECO:0000313" key="4">
    <source>
        <dbReference type="Proteomes" id="UP000269669"/>
    </source>
</evidence>
<dbReference type="EMBL" id="RSDW01000001">
    <property type="protein sequence ID" value="RSL18747.1"/>
    <property type="molecule type" value="Genomic_DNA"/>
</dbReference>
<dbReference type="Pfam" id="PF08327">
    <property type="entry name" value="AHSA1"/>
    <property type="match status" value="1"/>
</dbReference>
<accession>A0A428MP99</accession>
<evidence type="ECO:0000259" key="2">
    <source>
        <dbReference type="Pfam" id="PF08327"/>
    </source>
</evidence>
<dbReference type="AlphaFoldDB" id="A0A428MP99"/>
<sequence length="141" mass="15641">MTTPDTSTRSVIVEKEFPHPPQKVWRALTESSLIEQWLMRNDFQPVAGHAFTLRMDPVPNWNGVIDCEVVAVEPCKTLSYTWGALGLGSVVTFTLTPTDAGTRVRVEQSGFRPDQEAAYKGATYGWQKFIGGLERVVAGLQ</sequence>
<dbReference type="OrthoDB" id="2355173at2"/>
<proteinExistence type="inferred from homology"/>
<dbReference type="RefSeq" id="WP_125487063.1">
    <property type="nucleotide sequence ID" value="NZ_RSDW01000001.1"/>
</dbReference>
<feature type="domain" description="Activator of Hsp90 ATPase homologue 1/2-like C-terminal" evidence="2">
    <location>
        <begin position="19"/>
        <end position="137"/>
    </location>
</feature>
<protein>
    <submittedName>
        <fullName evidence="3">Uncharacterized protein YndB with AHSA1/START domain</fullName>
    </submittedName>
</protein>
<evidence type="ECO:0000313" key="3">
    <source>
        <dbReference type="EMBL" id="RSL18747.1"/>
    </source>
</evidence>
<dbReference type="CDD" id="cd07814">
    <property type="entry name" value="SRPBCC_CalC_Aha1-like"/>
    <property type="match status" value="1"/>
</dbReference>
<dbReference type="InterPro" id="IPR023393">
    <property type="entry name" value="START-like_dom_sf"/>
</dbReference>
<evidence type="ECO:0000256" key="1">
    <source>
        <dbReference type="ARBA" id="ARBA00006817"/>
    </source>
</evidence>
<name>A0A428MP99_9BACT</name>
<gene>
    <name evidence="3" type="ORF">EDE15_4349</name>
</gene>